<reference evidence="3" key="2">
    <citation type="submission" date="2019-11" db="EMBL/GenBank/DDBJ databases">
        <authorList>
            <person name="January G."/>
            <person name="Bunk B."/>
        </authorList>
    </citation>
    <scope>NUCLEOTIDE SEQUENCE</scope>
    <source>
        <strain evidence="3">3.6</strain>
    </source>
</reference>
<dbReference type="EMBL" id="FSSB01000028">
    <property type="protein sequence ID" value="SIO96178.1"/>
    <property type="molecule type" value="Genomic_DNA"/>
</dbReference>
<dbReference type="GO" id="GO:0016020">
    <property type="term" value="C:membrane"/>
    <property type="evidence" value="ECO:0007669"/>
    <property type="project" value="InterPro"/>
</dbReference>
<feature type="transmembrane region" description="Helical" evidence="1">
    <location>
        <begin position="97"/>
        <end position="115"/>
    </location>
</feature>
<gene>
    <name evidence="4" type="primary">srlE_3</name>
    <name evidence="3" type="synonym">srlE_1</name>
    <name evidence="4" type="ORF">VSP9026_03960</name>
    <name evidence="3" type="ORF">Vspart_03372</name>
</gene>
<keyword evidence="1" id="KW-0472">Membrane</keyword>
<dbReference type="PANTHER" id="PTHR39427">
    <property type="match status" value="1"/>
</dbReference>
<keyword evidence="6" id="KW-1185">Reference proteome</keyword>
<evidence type="ECO:0000313" key="3">
    <source>
        <dbReference type="EMBL" id="QMV15998.1"/>
    </source>
</evidence>
<proteinExistence type="predicted"/>
<keyword evidence="4" id="KW-0808">Transferase</keyword>
<evidence type="ECO:0000313" key="4">
    <source>
        <dbReference type="EMBL" id="SIO96178.1"/>
    </source>
</evidence>
<dbReference type="InterPro" id="IPR011638">
    <property type="entry name" value="PTS_EIIBC_GUT_C"/>
</dbReference>
<dbReference type="AlphaFoldDB" id="A0A1N6M9N1"/>
<keyword evidence="1" id="KW-0812">Transmembrane</keyword>
<dbReference type="EMBL" id="CP046268">
    <property type="protein sequence ID" value="QMV15998.1"/>
    <property type="molecule type" value="Genomic_DNA"/>
</dbReference>
<evidence type="ECO:0000313" key="6">
    <source>
        <dbReference type="Proteomes" id="UP000515264"/>
    </source>
</evidence>
<sequence length="180" mass="18528">MNLNIFLNVVEKLGGNIGTVVGHVFAAAQDAFELVIKTVLPFMAFVAILITFVKETGLGDLIAHVLTPLGDSLIGLIILSAICGFPLIAPILSPGAAVAQVVGVTVGGLIGTGIIPPMYALPALFAINVQAAADSIPLMLSMQDAKPETIKTGVPALLISRQITGPIAVLIGYLFALGLY</sequence>
<protein>
    <submittedName>
        <fullName evidence="4">Glucitol/sorbitol-specific phosphotransferase enzyme IIB component</fullName>
        <ecNumber evidence="4">2.7.1.191</ecNumber>
    </submittedName>
</protein>
<organism evidence="4 5">
    <name type="scientific">Vibrio spartinae</name>
    <dbReference type="NCBI Taxonomy" id="1918945"/>
    <lineage>
        <taxon>Bacteria</taxon>
        <taxon>Pseudomonadati</taxon>
        <taxon>Pseudomonadota</taxon>
        <taxon>Gammaproteobacteria</taxon>
        <taxon>Vibrionales</taxon>
        <taxon>Vibrionaceae</taxon>
        <taxon>Vibrio</taxon>
    </lineage>
</organism>
<feature type="domain" description="Sorbitol phosphotransferase enzyme II C-terminal" evidence="2">
    <location>
        <begin position="89"/>
        <end position="180"/>
    </location>
</feature>
<evidence type="ECO:0000313" key="5">
    <source>
        <dbReference type="Proteomes" id="UP000184774"/>
    </source>
</evidence>
<dbReference type="OrthoDB" id="4774329at2"/>
<feature type="transmembrane region" description="Helical" evidence="1">
    <location>
        <begin position="34"/>
        <end position="53"/>
    </location>
</feature>
<feature type="transmembrane region" description="Helical" evidence="1">
    <location>
        <begin position="154"/>
        <end position="176"/>
    </location>
</feature>
<dbReference type="EC" id="2.7.1.191" evidence="4"/>
<dbReference type="RefSeq" id="WP_074374629.1">
    <property type="nucleotide sequence ID" value="NZ_AP024907.1"/>
</dbReference>
<dbReference type="GO" id="GO:0009401">
    <property type="term" value="P:phosphoenolpyruvate-dependent sugar phosphotransferase system"/>
    <property type="evidence" value="ECO:0007669"/>
    <property type="project" value="InterPro"/>
</dbReference>
<evidence type="ECO:0000256" key="1">
    <source>
        <dbReference type="SAM" id="Phobius"/>
    </source>
</evidence>
<dbReference type="Proteomes" id="UP000515264">
    <property type="component" value="Chromosome 1"/>
</dbReference>
<accession>A0A1N6M9N1</accession>
<reference evidence="3 6" key="3">
    <citation type="journal article" date="2020" name="J. Nat. Prod.">
        <title>Genomics-Metabolomics Profiling Disclosed Marine Vibrio spartinae 3.6 as a Producer of a New Branched Side Chain Prodigiosin.</title>
        <authorList>
            <person name="Vitale G.A."/>
            <person name="Sciarretta M."/>
            <person name="Palma Esposito F."/>
            <person name="January G.G."/>
            <person name="Giaccio M."/>
            <person name="Bunk B."/>
            <person name="Sproer C."/>
            <person name="Bajerski F."/>
            <person name="Power D."/>
            <person name="Festa C."/>
            <person name="Monti M.C."/>
            <person name="D'Auria M.V."/>
            <person name="de Pascale D."/>
        </authorList>
    </citation>
    <scope>NUCLEOTIDE SEQUENCE [LARGE SCALE GENOMIC DNA]</scope>
    <source>
        <strain evidence="3 6">3.6</strain>
    </source>
</reference>
<name>A0A1N6M9N1_9VIBR</name>
<feature type="transmembrane region" description="Helical" evidence="1">
    <location>
        <begin position="73"/>
        <end position="92"/>
    </location>
</feature>
<dbReference type="InterPro" id="IPR004702">
    <property type="entry name" value="PTS_sorb_EIIBC"/>
</dbReference>
<dbReference type="Proteomes" id="UP000184774">
    <property type="component" value="Unassembled WGS sequence"/>
</dbReference>
<dbReference type="GO" id="GO:0008982">
    <property type="term" value="F:protein-N(PI)-phosphohistidine-sugar phosphotransferase activity"/>
    <property type="evidence" value="ECO:0007669"/>
    <property type="project" value="InterPro"/>
</dbReference>
<reference evidence="4 5" key="1">
    <citation type="submission" date="2016-12" db="EMBL/GenBank/DDBJ databases">
        <authorList>
            <person name="Song W.-J."/>
            <person name="Kurnit D.M."/>
        </authorList>
    </citation>
    <scope>NUCLEOTIDE SEQUENCE [LARGE SCALE GENOMIC DNA]</scope>
    <source>
        <strain evidence="4 5">CECT 9026</strain>
    </source>
</reference>
<keyword evidence="1" id="KW-1133">Transmembrane helix</keyword>
<dbReference type="Pfam" id="PF07663">
    <property type="entry name" value="EIIBC-GUT_C"/>
    <property type="match status" value="1"/>
</dbReference>
<evidence type="ECO:0000259" key="2">
    <source>
        <dbReference type="Pfam" id="PF07663"/>
    </source>
</evidence>
<dbReference type="PANTHER" id="PTHR39427:SF1">
    <property type="entry name" value="PTS SYSTEM GLUCITOL_SORBITOL-SPECIFIC EIIB COMPONENT"/>
    <property type="match status" value="1"/>
</dbReference>